<evidence type="ECO:0000313" key="3">
    <source>
        <dbReference type="Proteomes" id="UP000189735"/>
    </source>
</evidence>
<sequence>MSLLQRYPAGATFGQGGDEPYARALRSGAEGRLELREAGRRGSTALLDMDFGKWSADADEVDRSLLRHARGPVLDIGCGPGRMVRAAGQLGLVALGLDVSPDAVALARGDGMPVALGSVFDRVPAEGLWRTALLIDGNVGIGGDVAALLARCREILAESGRLIVELHVDDDRDHSYAAALVAADGSRSAVFPWAEVGFTRLREIAGASGFAVDVAFTIGGRRFCRLTRA</sequence>
<keyword evidence="2" id="KW-0489">Methyltransferase</keyword>
<protein>
    <submittedName>
        <fullName evidence="2">Methyltransferase domain-containing protein</fullName>
    </submittedName>
</protein>
<dbReference type="EMBL" id="FUYG01000003">
    <property type="protein sequence ID" value="SKA89037.1"/>
    <property type="molecule type" value="Genomic_DNA"/>
</dbReference>
<dbReference type="InterPro" id="IPR013216">
    <property type="entry name" value="Methyltransf_11"/>
</dbReference>
<dbReference type="InterPro" id="IPR029063">
    <property type="entry name" value="SAM-dependent_MTases_sf"/>
</dbReference>
<accession>A0A1T4XHS6</accession>
<dbReference type="CDD" id="cd02440">
    <property type="entry name" value="AdoMet_MTases"/>
    <property type="match status" value="1"/>
</dbReference>
<gene>
    <name evidence="2" type="ORF">SAMN06295879_1140</name>
</gene>
<dbReference type="Gene3D" id="3.40.50.150">
    <property type="entry name" value="Vaccinia Virus protein VP39"/>
    <property type="match status" value="1"/>
</dbReference>
<reference evidence="3" key="1">
    <citation type="submission" date="2017-02" db="EMBL/GenBank/DDBJ databases">
        <authorList>
            <person name="Varghese N."/>
            <person name="Submissions S."/>
        </authorList>
    </citation>
    <scope>NUCLEOTIDE SEQUENCE [LARGE SCALE GENOMIC DNA]</scope>
    <source>
        <strain evidence="3">VKM Ac-2052</strain>
    </source>
</reference>
<dbReference type="AlphaFoldDB" id="A0A1T4XHS6"/>
<name>A0A1T4XHS6_9MICO</name>
<dbReference type="RefSeq" id="WP_078713705.1">
    <property type="nucleotide sequence ID" value="NZ_FUYG01000003.1"/>
</dbReference>
<dbReference type="GO" id="GO:0032259">
    <property type="term" value="P:methylation"/>
    <property type="evidence" value="ECO:0007669"/>
    <property type="project" value="UniProtKB-KW"/>
</dbReference>
<evidence type="ECO:0000313" key="2">
    <source>
        <dbReference type="EMBL" id="SKA89037.1"/>
    </source>
</evidence>
<evidence type="ECO:0000259" key="1">
    <source>
        <dbReference type="Pfam" id="PF08241"/>
    </source>
</evidence>
<keyword evidence="2" id="KW-0808">Transferase</keyword>
<proteinExistence type="predicted"/>
<dbReference type="SUPFAM" id="SSF53335">
    <property type="entry name" value="S-adenosyl-L-methionine-dependent methyltransferases"/>
    <property type="match status" value="1"/>
</dbReference>
<organism evidence="2 3">
    <name type="scientific">Agreia bicolorata</name>
    <dbReference type="NCBI Taxonomy" id="110935"/>
    <lineage>
        <taxon>Bacteria</taxon>
        <taxon>Bacillati</taxon>
        <taxon>Actinomycetota</taxon>
        <taxon>Actinomycetes</taxon>
        <taxon>Micrococcales</taxon>
        <taxon>Microbacteriaceae</taxon>
        <taxon>Agreia</taxon>
    </lineage>
</organism>
<feature type="domain" description="Methyltransferase type 11" evidence="1">
    <location>
        <begin position="74"/>
        <end position="110"/>
    </location>
</feature>
<dbReference type="Proteomes" id="UP000189735">
    <property type="component" value="Unassembled WGS sequence"/>
</dbReference>
<dbReference type="Pfam" id="PF08241">
    <property type="entry name" value="Methyltransf_11"/>
    <property type="match status" value="1"/>
</dbReference>
<dbReference type="GO" id="GO:0008757">
    <property type="term" value="F:S-adenosylmethionine-dependent methyltransferase activity"/>
    <property type="evidence" value="ECO:0007669"/>
    <property type="project" value="InterPro"/>
</dbReference>